<comment type="caution">
    <text evidence="1">The sequence shown here is derived from an EMBL/GenBank/DDBJ whole genome shotgun (WGS) entry which is preliminary data.</text>
</comment>
<accession>A0A1Q8Y8U6</accession>
<proteinExistence type="predicted"/>
<name>A0A1Q8Y8U6_9BURK</name>
<reference evidence="1 2" key="1">
    <citation type="submission" date="2017-01" db="EMBL/GenBank/DDBJ databases">
        <title>Genome sequence of Rhodoferax antarcticus ANT.BR, a psychrophilic purple nonsulfur bacterium from an Antarctic microbial mat.</title>
        <authorList>
            <person name="Baker J."/>
            <person name="Riester C."/>
            <person name="Skinner B."/>
            <person name="Newell A."/>
            <person name="Swingley W."/>
            <person name="Madigan M."/>
            <person name="Jung D."/>
            <person name="Asao M."/>
            <person name="Chen M."/>
            <person name="Loughlin P."/>
            <person name="Pan H."/>
            <person name="Lin S."/>
            <person name="Li N."/>
            <person name="Shaw J."/>
            <person name="Prado M."/>
            <person name="Sherman C."/>
            <person name="Li X."/>
            <person name="Tang J."/>
            <person name="Blankenship R."/>
            <person name="Zhao T."/>
            <person name="Touchman J."/>
            <person name="Sattley M."/>
        </authorList>
    </citation>
    <scope>NUCLEOTIDE SEQUENCE [LARGE SCALE GENOMIC DNA]</scope>
    <source>
        <strain evidence="1 2">ANT.BR</strain>
    </source>
</reference>
<dbReference type="Proteomes" id="UP000185911">
    <property type="component" value="Unassembled WGS sequence"/>
</dbReference>
<dbReference type="AlphaFoldDB" id="A0A1Q8Y8U6"/>
<sequence>MGLWRVFPPRLGDGARFENRRLGGLFPAVSGVVLTRFLENETDPTRPVKKMS</sequence>
<protein>
    <submittedName>
        <fullName evidence="1">Uncharacterized protein</fullName>
    </submittedName>
</protein>
<keyword evidence="2" id="KW-1185">Reference proteome</keyword>
<organism evidence="1 2">
    <name type="scientific">Rhodoferax antarcticus ANT.BR</name>
    <dbReference type="NCBI Taxonomy" id="1111071"/>
    <lineage>
        <taxon>Bacteria</taxon>
        <taxon>Pseudomonadati</taxon>
        <taxon>Pseudomonadota</taxon>
        <taxon>Betaproteobacteria</taxon>
        <taxon>Burkholderiales</taxon>
        <taxon>Comamonadaceae</taxon>
        <taxon>Rhodoferax</taxon>
    </lineage>
</organism>
<evidence type="ECO:0000313" key="2">
    <source>
        <dbReference type="Proteomes" id="UP000185911"/>
    </source>
</evidence>
<gene>
    <name evidence="1" type="ORF">BLL52_4321</name>
</gene>
<dbReference type="EMBL" id="MSYM01000020">
    <property type="protein sequence ID" value="OLP04445.1"/>
    <property type="molecule type" value="Genomic_DNA"/>
</dbReference>
<evidence type="ECO:0000313" key="1">
    <source>
        <dbReference type="EMBL" id="OLP04445.1"/>
    </source>
</evidence>